<protein>
    <submittedName>
        <fullName evidence="1">Uncharacterized protein</fullName>
    </submittedName>
</protein>
<keyword evidence="2" id="KW-1185">Reference proteome</keyword>
<evidence type="ECO:0000313" key="2">
    <source>
        <dbReference type="Proteomes" id="UP000886501"/>
    </source>
</evidence>
<evidence type="ECO:0000313" key="1">
    <source>
        <dbReference type="EMBL" id="KAF9643189.1"/>
    </source>
</evidence>
<proteinExistence type="predicted"/>
<sequence>MADRLVQLLGKHFDPNIPNEAPYIGSAWIPPLLDFLSLSERFYTTNTPPYPGFIALHILSTGPVHDDFNVKILPVLTSTLLPTHPLQLRSLALKVFYRFMPGWFSSQMENVLYKDLNKLLQAVGDPLQFTPDLPLQDGKPVGTVDYDPTMAAVVLIEFASSDLWRNHLDRSNFASYEEIVSTEEGRRTALQLMLRTAFNSWEGLLCTPTKITTAIRRLEELQCLNTAEVVTMWAWTIGVIDPVDRDGWRLIENETLRFYQTHGTGRLTALKRHVIDSNEDTEHYHLIFLHQRGYEGACRVKSVQGHGRDEETDLHVSRVCQLRRLYHLFGYDLATREEVVDMEEVDEEMDVPPGCSIAPVPFVDWACDYP</sequence>
<reference evidence="1" key="2">
    <citation type="journal article" date="2020" name="Nat. Commun.">
        <title>Large-scale genome sequencing of mycorrhizal fungi provides insights into the early evolution of symbiotic traits.</title>
        <authorList>
            <person name="Miyauchi S."/>
            <person name="Kiss E."/>
            <person name="Kuo A."/>
            <person name="Drula E."/>
            <person name="Kohler A."/>
            <person name="Sanchez-Garcia M."/>
            <person name="Morin E."/>
            <person name="Andreopoulos B."/>
            <person name="Barry K.W."/>
            <person name="Bonito G."/>
            <person name="Buee M."/>
            <person name="Carver A."/>
            <person name="Chen C."/>
            <person name="Cichocki N."/>
            <person name="Clum A."/>
            <person name="Culley D."/>
            <person name="Crous P.W."/>
            <person name="Fauchery L."/>
            <person name="Girlanda M."/>
            <person name="Hayes R.D."/>
            <person name="Keri Z."/>
            <person name="LaButti K."/>
            <person name="Lipzen A."/>
            <person name="Lombard V."/>
            <person name="Magnuson J."/>
            <person name="Maillard F."/>
            <person name="Murat C."/>
            <person name="Nolan M."/>
            <person name="Ohm R.A."/>
            <person name="Pangilinan J."/>
            <person name="Pereira M.F."/>
            <person name="Perotto S."/>
            <person name="Peter M."/>
            <person name="Pfister S."/>
            <person name="Riley R."/>
            <person name="Sitrit Y."/>
            <person name="Stielow J.B."/>
            <person name="Szollosi G."/>
            <person name="Zifcakova L."/>
            <person name="Stursova M."/>
            <person name="Spatafora J.W."/>
            <person name="Tedersoo L."/>
            <person name="Vaario L.M."/>
            <person name="Yamada A."/>
            <person name="Yan M."/>
            <person name="Wang P."/>
            <person name="Xu J."/>
            <person name="Bruns T."/>
            <person name="Baldrian P."/>
            <person name="Vilgalys R."/>
            <person name="Dunand C."/>
            <person name="Henrissat B."/>
            <person name="Grigoriev I.V."/>
            <person name="Hibbett D."/>
            <person name="Nagy L.G."/>
            <person name="Martin F.M."/>
        </authorList>
    </citation>
    <scope>NUCLEOTIDE SEQUENCE</scope>
    <source>
        <strain evidence="1">P2</strain>
    </source>
</reference>
<reference evidence="1" key="1">
    <citation type="submission" date="2019-10" db="EMBL/GenBank/DDBJ databases">
        <authorList>
            <consortium name="DOE Joint Genome Institute"/>
            <person name="Kuo A."/>
            <person name="Miyauchi S."/>
            <person name="Kiss E."/>
            <person name="Drula E."/>
            <person name="Kohler A."/>
            <person name="Sanchez-Garcia M."/>
            <person name="Andreopoulos B."/>
            <person name="Barry K.W."/>
            <person name="Bonito G."/>
            <person name="Buee M."/>
            <person name="Carver A."/>
            <person name="Chen C."/>
            <person name="Cichocki N."/>
            <person name="Clum A."/>
            <person name="Culley D."/>
            <person name="Crous P.W."/>
            <person name="Fauchery L."/>
            <person name="Girlanda M."/>
            <person name="Hayes R."/>
            <person name="Keri Z."/>
            <person name="Labutti K."/>
            <person name="Lipzen A."/>
            <person name="Lombard V."/>
            <person name="Magnuson J."/>
            <person name="Maillard F."/>
            <person name="Morin E."/>
            <person name="Murat C."/>
            <person name="Nolan M."/>
            <person name="Ohm R."/>
            <person name="Pangilinan J."/>
            <person name="Pereira M."/>
            <person name="Perotto S."/>
            <person name="Peter M."/>
            <person name="Riley R."/>
            <person name="Sitrit Y."/>
            <person name="Stielow B."/>
            <person name="Szollosi G."/>
            <person name="Zifcakova L."/>
            <person name="Stursova M."/>
            <person name="Spatafora J.W."/>
            <person name="Tedersoo L."/>
            <person name="Vaario L.-M."/>
            <person name="Yamada A."/>
            <person name="Yan M."/>
            <person name="Wang P."/>
            <person name="Xu J."/>
            <person name="Bruns T."/>
            <person name="Baldrian P."/>
            <person name="Vilgalys R."/>
            <person name="Henrissat B."/>
            <person name="Grigoriev I.V."/>
            <person name="Hibbett D."/>
            <person name="Nagy L.G."/>
            <person name="Martin F.M."/>
        </authorList>
    </citation>
    <scope>NUCLEOTIDE SEQUENCE</scope>
    <source>
        <strain evidence="1">P2</strain>
    </source>
</reference>
<gene>
    <name evidence="1" type="ORF">BDM02DRAFT_3123756</name>
</gene>
<accession>A0ACB6Z122</accession>
<name>A0ACB6Z122_THEGA</name>
<dbReference type="Proteomes" id="UP000886501">
    <property type="component" value="Unassembled WGS sequence"/>
</dbReference>
<dbReference type="EMBL" id="MU118269">
    <property type="protein sequence ID" value="KAF9643189.1"/>
    <property type="molecule type" value="Genomic_DNA"/>
</dbReference>
<comment type="caution">
    <text evidence="1">The sequence shown here is derived from an EMBL/GenBank/DDBJ whole genome shotgun (WGS) entry which is preliminary data.</text>
</comment>
<organism evidence="1 2">
    <name type="scientific">Thelephora ganbajun</name>
    <name type="common">Ganba fungus</name>
    <dbReference type="NCBI Taxonomy" id="370292"/>
    <lineage>
        <taxon>Eukaryota</taxon>
        <taxon>Fungi</taxon>
        <taxon>Dikarya</taxon>
        <taxon>Basidiomycota</taxon>
        <taxon>Agaricomycotina</taxon>
        <taxon>Agaricomycetes</taxon>
        <taxon>Thelephorales</taxon>
        <taxon>Thelephoraceae</taxon>
        <taxon>Thelephora</taxon>
    </lineage>
</organism>